<name>A0AAE9CU50_CAEBR</name>
<feature type="compositionally biased region" description="Polar residues" evidence="2">
    <location>
        <begin position="171"/>
        <end position="182"/>
    </location>
</feature>
<evidence type="ECO:0000256" key="1">
    <source>
        <dbReference type="SAM" id="Coils"/>
    </source>
</evidence>
<reference evidence="3 4" key="1">
    <citation type="submission" date="2022-05" db="EMBL/GenBank/DDBJ databases">
        <title>Chromosome-level reference genomes for two strains of Caenorhabditis briggsae: an improved platform for comparative genomics.</title>
        <authorList>
            <person name="Stevens L."/>
            <person name="Andersen E.C."/>
        </authorList>
    </citation>
    <scope>NUCLEOTIDE SEQUENCE [LARGE SCALE GENOMIC DNA]</scope>
    <source>
        <strain evidence="3">QX1410_ONT</strain>
        <tissue evidence="3">Whole-organism</tissue>
    </source>
</reference>
<feature type="compositionally biased region" description="Acidic residues" evidence="2">
    <location>
        <begin position="149"/>
        <end position="168"/>
    </location>
</feature>
<dbReference type="KEGG" id="cbr:CBG_02044"/>
<keyword evidence="1" id="KW-0175">Coiled coil</keyword>
<feature type="region of interest" description="Disordered" evidence="2">
    <location>
        <begin position="149"/>
        <end position="182"/>
    </location>
</feature>
<evidence type="ECO:0000313" key="3">
    <source>
        <dbReference type="EMBL" id="ULT80595.1"/>
    </source>
</evidence>
<dbReference type="EMBL" id="CP090896">
    <property type="protein sequence ID" value="ULT80595.1"/>
    <property type="molecule type" value="Genomic_DNA"/>
</dbReference>
<dbReference type="OMA" id="CKESIRS"/>
<feature type="coiled-coil region" evidence="1">
    <location>
        <begin position="270"/>
        <end position="297"/>
    </location>
</feature>
<dbReference type="AlphaFoldDB" id="A0AAE9CU50"/>
<evidence type="ECO:0000256" key="2">
    <source>
        <dbReference type="SAM" id="MobiDB-lite"/>
    </source>
</evidence>
<organism evidence="3 4">
    <name type="scientific">Caenorhabditis briggsae</name>
    <dbReference type="NCBI Taxonomy" id="6238"/>
    <lineage>
        <taxon>Eukaryota</taxon>
        <taxon>Metazoa</taxon>
        <taxon>Ecdysozoa</taxon>
        <taxon>Nematoda</taxon>
        <taxon>Chromadorea</taxon>
        <taxon>Rhabditida</taxon>
        <taxon>Rhabditina</taxon>
        <taxon>Rhabditomorpha</taxon>
        <taxon>Rhabditoidea</taxon>
        <taxon>Rhabditidae</taxon>
        <taxon>Peloderinae</taxon>
        <taxon>Caenorhabditis</taxon>
    </lineage>
</organism>
<evidence type="ECO:0000313" key="4">
    <source>
        <dbReference type="Proteomes" id="UP000827892"/>
    </source>
</evidence>
<sequence>MRTLIFEAPSDLVESVRNLEDDVLEEVCNEEIKQQVQYLETVIDGWKTFGNVDKDTRSMICVLLKARKAGLFEKRILYSETTKKEKIIQSKGSRHGKPMTLELASTRNLTVDSGSDPGDAVPVSLSAILSNAIVGYDNGVPIIYEVLEAPEDNAEGESTEDESKEDEETKNVQSSSNDNQASLDMDEILVEDDSVTGASCNVMLSKNINLARIQVREALDNVDAMKVADGADAMDDATRLNLMTLESKLIQSATEMAQSQVPVPEWKKHHNLSKGAIKRMKKQARKAEEEGDRRREQALIELNRLRQLQLAAKAVEVIESRIKISPPPGLEGALENKLEEPAKETEQLENLPLNDVELKILFRILKTSEVTEPGTEAHRIYEIYKDNQQVLEEYILKNLNLEVIANNHYTQQMAELSNDIDYFHRVQNSLELTKEEELEKAKVYIEAKLEYWKTSKHHHAENYIEMYKYFQQNLSFKIAHVIAGFIPFEHLPEAEFERTMLIQYQHGNYSEDFNDEQPEPLSC</sequence>
<accession>A0AAE9CU50</accession>
<proteinExistence type="predicted"/>
<gene>
    <name evidence="3" type="ORF">L3Y34_010872</name>
</gene>
<protein>
    <submittedName>
        <fullName evidence="3">Uncharacterized protein</fullName>
    </submittedName>
</protein>
<dbReference type="Proteomes" id="UP000827892">
    <property type="component" value="Chromosome X"/>
</dbReference>